<evidence type="ECO:0000313" key="2">
    <source>
        <dbReference type="Proteomes" id="UP000297245"/>
    </source>
</evidence>
<dbReference type="AlphaFoldDB" id="A0A4S8LRL1"/>
<proteinExistence type="predicted"/>
<sequence length="173" mass="20135">MQQLGMKMGWCVTPELLGSIYRLFPCLRILAFEGIRYVNRGEEPQSDMEAFVENLSQLKYIDTLKLAVELNEDPYRYTSSEEVPRRVGSLDETMQKWSDALAERIPTLRRVAFEMRPHTGRGLGPRALVGKPVWVWFVRDLGATREENLSLMKRIREPMRWDMADSIRGRSRA</sequence>
<name>A0A4S8LRL1_DENBC</name>
<evidence type="ECO:0000313" key="1">
    <source>
        <dbReference type="EMBL" id="THU91528.1"/>
    </source>
</evidence>
<protein>
    <submittedName>
        <fullName evidence="1">Uncharacterized protein</fullName>
    </submittedName>
</protein>
<accession>A0A4S8LRL1</accession>
<dbReference type="OrthoDB" id="3035215at2759"/>
<dbReference type="EMBL" id="ML179304">
    <property type="protein sequence ID" value="THU91528.1"/>
    <property type="molecule type" value="Genomic_DNA"/>
</dbReference>
<organism evidence="1 2">
    <name type="scientific">Dendrothele bispora (strain CBS 962.96)</name>
    <dbReference type="NCBI Taxonomy" id="1314807"/>
    <lineage>
        <taxon>Eukaryota</taxon>
        <taxon>Fungi</taxon>
        <taxon>Dikarya</taxon>
        <taxon>Basidiomycota</taxon>
        <taxon>Agaricomycotina</taxon>
        <taxon>Agaricomycetes</taxon>
        <taxon>Agaricomycetidae</taxon>
        <taxon>Agaricales</taxon>
        <taxon>Agaricales incertae sedis</taxon>
        <taxon>Dendrothele</taxon>
    </lineage>
</organism>
<reference evidence="1 2" key="1">
    <citation type="journal article" date="2019" name="Nat. Ecol. Evol.">
        <title>Megaphylogeny resolves global patterns of mushroom evolution.</title>
        <authorList>
            <person name="Varga T."/>
            <person name="Krizsan K."/>
            <person name="Foldi C."/>
            <person name="Dima B."/>
            <person name="Sanchez-Garcia M."/>
            <person name="Sanchez-Ramirez S."/>
            <person name="Szollosi G.J."/>
            <person name="Szarkandi J.G."/>
            <person name="Papp V."/>
            <person name="Albert L."/>
            <person name="Andreopoulos W."/>
            <person name="Angelini C."/>
            <person name="Antonin V."/>
            <person name="Barry K.W."/>
            <person name="Bougher N.L."/>
            <person name="Buchanan P."/>
            <person name="Buyck B."/>
            <person name="Bense V."/>
            <person name="Catcheside P."/>
            <person name="Chovatia M."/>
            <person name="Cooper J."/>
            <person name="Damon W."/>
            <person name="Desjardin D."/>
            <person name="Finy P."/>
            <person name="Geml J."/>
            <person name="Haridas S."/>
            <person name="Hughes K."/>
            <person name="Justo A."/>
            <person name="Karasinski D."/>
            <person name="Kautmanova I."/>
            <person name="Kiss B."/>
            <person name="Kocsube S."/>
            <person name="Kotiranta H."/>
            <person name="LaButti K.M."/>
            <person name="Lechner B.E."/>
            <person name="Liimatainen K."/>
            <person name="Lipzen A."/>
            <person name="Lukacs Z."/>
            <person name="Mihaltcheva S."/>
            <person name="Morgado L.N."/>
            <person name="Niskanen T."/>
            <person name="Noordeloos M.E."/>
            <person name="Ohm R.A."/>
            <person name="Ortiz-Santana B."/>
            <person name="Ovrebo C."/>
            <person name="Racz N."/>
            <person name="Riley R."/>
            <person name="Savchenko A."/>
            <person name="Shiryaev A."/>
            <person name="Soop K."/>
            <person name="Spirin V."/>
            <person name="Szebenyi C."/>
            <person name="Tomsovsky M."/>
            <person name="Tulloss R.E."/>
            <person name="Uehling J."/>
            <person name="Grigoriev I.V."/>
            <person name="Vagvolgyi C."/>
            <person name="Papp T."/>
            <person name="Martin F.M."/>
            <person name="Miettinen O."/>
            <person name="Hibbett D.S."/>
            <person name="Nagy L.G."/>
        </authorList>
    </citation>
    <scope>NUCLEOTIDE SEQUENCE [LARGE SCALE GENOMIC DNA]</scope>
    <source>
        <strain evidence="1 2">CBS 962.96</strain>
    </source>
</reference>
<gene>
    <name evidence="1" type="ORF">K435DRAFT_780690</name>
</gene>
<keyword evidence="2" id="KW-1185">Reference proteome</keyword>
<dbReference type="Proteomes" id="UP000297245">
    <property type="component" value="Unassembled WGS sequence"/>
</dbReference>